<evidence type="ECO:0000313" key="1">
    <source>
        <dbReference type="EMBL" id="QOC56071.1"/>
    </source>
</evidence>
<name>A0A7L7SIJ2_9CAUD</name>
<dbReference type="EMBL" id="MT771343">
    <property type="protein sequence ID" value="QOC56071.1"/>
    <property type="molecule type" value="Genomic_DNA"/>
</dbReference>
<dbReference type="KEGG" id="vg:65128403"/>
<evidence type="ECO:0000313" key="2">
    <source>
        <dbReference type="Proteomes" id="UP000516645"/>
    </source>
</evidence>
<accession>A0A7L7SIJ2</accession>
<gene>
    <name evidence="1" type="primary">73</name>
    <name evidence="1" type="ORF">SEA_CLOWN_73</name>
</gene>
<dbReference type="GeneID" id="65128403"/>
<dbReference type="Proteomes" id="UP000516645">
    <property type="component" value="Segment"/>
</dbReference>
<organism evidence="1 2">
    <name type="scientific">Gordonia phage Clown</name>
    <dbReference type="NCBI Taxonomy" id="2759393"/>
    <lineage>
        <taxon>Viruses</taxon>
        <taxon>Duplodnaviria</taxon>
        <taxon>Heunggongvirae</taxon>
        <taxon>Uroviricota</taxon>
        <taxon>Caudoviricetes</taxon>
        <taxon>Stackebrandtviridae</taxon>
        <taxon>Frickvirinae</taxon>
        <taxon>Clownvirus</taxon>
        <taxon>Clownvirus clown</taxon>
    </lineage>
</organism>
<proteinExistence type="predicted"/>
<dbReference type="RefSeq" id="YP_010110113.1">
    <property type="nucleotide sequence ID" value="NC_055867.1"/>
</dbReference>
<reference evidence="1 2" key="1">
    <citation type="submission" date="2020-07" db="EMBL/GenBank/DDBJ databases">
        <authorList>
            <person name="Bortz R.L."/>
            <person name="Bai C."/>
            <person name="Brody A."/>
            <person name="Douse D."/>
            <person name="Feder N.M."/>
            <person name="Fischer E."/>
            <person name="Kim I."/>
            <person name="Kornbau S."/>
            <person name="Malek C.E."/>
            <person name="Menendez J.A."/>
            <person name="Moore R.J."/>
            <person name="Pinkovsky V.I."/>
            <person name="Raghavan D."/>
            <person name="Reznik A.S."/>
            <person name="Sciarra A.R."/>
            <person name="Starinsky S.F."/>
            <person name="Vaughan O."/>
            <person name="Walker S.E."/>
            <person name="Wiemann J."/>
            <person name="Butela K.A."/>
            <person name="Garlena R.A."/>
            <person name="Russell D.A."/>
            <person name="Pope W.H."/>
            <person name="Jacobs-Sera D."/>
            <person name="Hatfull G.F."/>
        </authorList>
    </citation>
    <scope>NUCLEOTIDE SEQUENCE [LARGE SCALE GENOMIC DNA]</scope>
</reference>
<keyword evidence="2" id="KW-1185">Reference proteome</keyword>
<sequence>MSNYVRLYPWTLKHAAVLELTPRARLAYIELLADVATHPQDHVTEKWLHRLIRKDHREALLAAGLIVRNTDGTYTVVQPSGMYAPLRTPETAAG</sequence>
<protein>
    <submittedName>
        <fullName evidence="1">Uncharacterized protein</fullName>
    </submittedName>
</protein>